<dbReference type="PANTHER" id="PTHR11040">
    <property type="entry name" value="ZINC/IRON TRANSPORTER"/>
    <property type="match status" value="1"/>
</dbReference>
<evidence type="ECO:0000313" key="7">
    <source>
        <dbReference type="Proteomes" id="UP000694888"/>
    </source>
</evidence>
<keyword evidence="4 6" id="KW-0472">Membrane</keyword>
<evidence type="ECO:0000256" key="6">
    <source>
        <dbReference type="SAM" id="Phobius"/>
    </source>
</evidence>
<dbReference type="GeneID" id="101845374"/>
<evidence type="ECO:0000256" key="3">
    <source>
        <dbReference type="ARBA" id="ARBA00022989"/>
    </source>
</evidence>
<evidence type="ECO:0000256" key="4">
    <source>
        <dbReference type="ARBA" id="ARBA00023136"/>
    </source>
</evidence>
<evidence type="ECO:0000313" key="8">
    <source>
        <dbReference type="RefSeq" id="XP_005090365.1"/>
    </source>
</evidence>
<dbReference type="PANTHER" id="PTHR11040:SF140">
    <property type="entry name" value="ZRT (ZRT), IRT- (IRT-) LIKE PROTEIN TRANSPORTER"/>
    <property type="match status" value="1"/>
</dbReference>
<feature type="transmembrane region" description="Helical" evidence="6">
    <location>
        <begin position="314"/>
        <end position="336"/>
    </location>
</feature>
<organism evidence="7 8">
    <name type="scientific">Aplysia californica</name>
    <name type="common">California sea hare</name>
    <dbReference type="NCBI Taxonomy" id="6500"/>
    <lineage>
        <taxon>Eukaryota</taxon>
        <taxon>Metazoa</taxon>
        <taxon>Spiralia</taxon>
        <taxon>Lophotrochozoa</taxon>
        <taxon>Mollusca</taxon>
        <taxon>Gastropoda</taxon>
        <taxon>Heterobranchia</taxon>
        <taxon>Euthyneura</taxon>
        <taxon>Tectipleura</taxon>
        <taxon>Aplysiida</taxon>
        <taxon>Aplysioidea</taxon>
        <taxon>Aplysiidae</taxon>
        <taxon>Aplysia</taxon>
    </lineage>
</organism>
<reference evidence="8" key="1">
    <citation type="submission" date="2025-08" db="UniProtKB">
        <authorList>
            <consortium name="RefSeq"/>
        </authorList>
    </citation>
    <scope>IDENTIFICATION</scope>
</reference>
<protein>
    <submittedName>
        <fullName evidence="8">Zinc transporter ZIP1</fullName>
    </submittedName>
</protein>
<keyword evidence="7" id="KW-1185">Reference proteome</keyword>
<proteinExistence type="predicted"/>
<dbReference type="Proteomes" id="UP000694888">
    <property type="component" value="Unplaced"/>
</dbReference>
<dbReference type="Pfam" id="PF02535">
    <property type="entry name" value="Zip"/>
    <property type="match status" value="1"/>
</dbReference>
<sequence>MAISVDVVKVIVLAGLLVMTFLFGMIPVFIINVVKKASHRNRSDSSSNMETADQRSRLSSYKRVLSFLNCLAAGVFLATCFLDLLPSVQRNLIQVLYDMKVYTGFPVAEFILVIGLFIILIIEQIVLTIKERPAVVQEENDPRQPLLGHQEENKDEMIESYHSDYSIGGICDEPHVTVTEGAGADAVHSEKVSRTRRQKVGGTQAGIQAEETDDSVSGGASFHREHANEEHGHHQRHSPADHSLQVHSPLRTLLLLLALSLHSVFEGLTIGLQLSVGEVLGIFAALVLHKSILSFSLGMNLVQSKLSVKSAIKSVVVFSLSSPVGIAIGITITDLWDSVSSGLIHGLLQGIASGTFLYIIFFEILPKEFNCESDRLLKVLCLIVGFAAVTGILFLDEDVKKPFCVIRESEKP</sequence>
<feature type="region of interest" description="Disordered" evidence="5">
    <location>
        <begin position="182"/>
        <end position="221"/>
    </location>
</feature>
<feature type="transmembrane region" description="Helical" evidence="6">
    <location>
        <begin position="105"/>
        <end position="122"/>
    </location>
</feature>
<feature type="transmembrane region" description="Helical" evidence="6">
    <location>
        <begin position="280"/>
        <end position="302"/>
    </location>
</feature>
<dbReference type="InterPro" id="IPR003689">
    <property type="entry name" value="ZIP"/>
</dbReference>
<name>A0ABM0JC92_APLCA</name>
<accession>A0ABM0JC92</accession>
<gene>
    <name evidence="8" type="primary">LOC101845374</name>
</gene>
<feature type="transmembrane region" description="Helical" evidence="6">
    <location>
        <begin position="376"/>
        <end position="395"/>
    </location>
</feature>
<comment type="subcellular location">
    <subcellularLocation>
        <location evidence="1">Membrane</location>
        <topology evidence="1">Multi-pass membrane protein</topology>
    </subcellularLocation>
</comment>
<evidence type="ECO:0000256" key="5">
    <source>
        <dbReference type="SAM" id="MobiDB-lite"/>
    </source>
</evidence>
<feature type="transmembrane region" description="Helical" evidence="6">
    <location>
        <begin position="12"/>
        <end position="34"/>
    </location>
</feature>
<keyword evidence="3 6" id="KW-1133">Transmembrane helix</keyword>
<feature type="transmembrane region" description="Helical" evidence="6">
    <location>
        <begin position="342"/>
        <end position="364"/>
    </location>
</feature>
<feature type="transmembrane region" description="Helical" evidence="6">
    <location>
        <begin position="253"/>
        <end position="274"/>
    </location>
</feature>
<evidence type="ECO:0000256" key="2">
    <source>
        <dbReference type="ARBA" id="ARBA00022692"/>
    </source>
</evidence>
<keyword evidence="2 6" id="KW-0812">Transmembrane</keyword>
<dbReference type="RefSeq" id="XP_005090365.1">
    <property type="nucleotide sequence ID" value="XM_005090308.3"/>
</dbReference>
<feature type="transmembrane region" description="Helical" evidence="6">
    <location>
        <begin position="64"/>
        <end position="85"/>
    </location>
</feature>
<evidence type="ECO:0000256" key="1">
    <source>
        <dbReference type="ARBA" id="ARBA00004141"/>
    </source>
</evidence>